<dbReference type="Gene3D" id="3.40.50.300">
    <property type="entry name" value="P-loop containing nucleotide triphosphate hydrolases"/>
    <property type="match status" value="2"/>
</dbReference>
<dbReference type="PANTHER" id="PTHR43534">
    <property type="entry name" value="MIND SUPERFAMILY P-LOOP ATPASE CONTAINING AN INSERTED FERREDOXIN DOMAIN"/>
    <property type="match status" value="1"/>
</dbReference>
<dbReference type="EMBL" id="VCYH01000003">
    <property type="protein sequence ID" value="MDN7024498.1"/>
    <property type="molecule type" value="Genomic_DNA"/>
</dbReference>
<dbReference type="PROSITE" id="PS51379">
    <property type="entry name" value="4FE4S_FER_2"/>
    <property type="match status" value="2"/>
</dbReference>
<dbReference type="Pfam" id="PF14697">
    <property type="entry name" value="Fer4_21"/>
    <property type="match status" value="1"/>
</dbReference>
<feature type="domain" description="4Fe-4S ferredoxin-type" evidence="1">
    <location>
        <begin position="107"/>
        <end position="135"/>
    </location>
</feature>
<keyword evidence="3" id="KW-1185">Reference proteome</keyword>
<dbReference type="InterPro" id="IPR017896">
    <property type="entry name" value="4Fe4S_Fe-S-bd"/>
</dbReference>
<dbReference type="PROSITE" id="PS00198">
    <property type="entry name" value="4FE4S_FER_1"/>
    <property type="match status" value="1"/>
</dbReference>
<dbReference type="Proteomes" id="UP001168338">
    <property type="component" value="Unassembled WGS sequence"/>
</dbReference>
<dbReference type="SUPFAM" id="SSF52540">
    <property type="entry name" value="P-loop containing nucleoside triphosphate hydrolases"/>
    <property type="match status" value="1"/>
</dbReference>
<evidence type="ECO:0000313" key="2">
    <source>
        <dbReference type="EMBL" id="MDN7024498.1"/>
    </source>
</evidence>
<feature type="domain" description="4Fe-4S ferredoxin-type" evidence="1">
    <location>
        <begin position="136"/>
        <end position="165"/>
    </location>
</feature>
<dbReference type="InterPro" id="IPR027417">
    <property type="entry name" value="P-loop_NTPase"/>
</dbReference>
<accession>A0ABT8M995</accession>
<comment type="caution">
    <text evidence="2">The sequence shown here is derived from an EMBL/GenBank/DDBJ whole genome shotgun (WGS) entry which is preliminary data.</text>
</comment>
<evidence type="ECO:0000259" key="1">
    <source>
        <dbReference type="PROSITE" id="PS51379"/>
    </source>
</evidence>
<dbReference type="InterPro" id="IPR017900">
    <property type="entry name" value="4Fe4S_Fe_S_CS"/>
</dbReference>
<dbReference type="Gene3D" id="3.30.70.20">
    <property type="match status" value="1"/>
</dbReference>
<proteinExistence type="predicted"/>
<sequence>MQIFHRNFVSLLISLMLHRHLYSRVCGNNEESNRRRLGLSTAEGTGDAGTIAVVSAKGGAGRTTLAAALARAAPSPMVMADCSLEVPDLALIFPTEVLARRPLESIPCAVIDPTVCVECLSCMENCRFGAIAYREGRFVVDPAACTGCGLCLRVCPVSATGMAPRTVGDLCLSRTPHGLLSHARLRPGFCTSGTLVAAVRGQARAAAEAARILLIDAPAGTGEAFAAAVAGAEILLVVAEPDRTAVRDLARMHAACAGHPGRVLVVINRSTLNPETAEEVRTFCRKEGLPLAGEIPFDEEIYRGRIPAEAARKVWERLGGY</sequence>
<gene>
    <name evidence="2" type="ORF">FGU65_06280</name>
</gene>
<dbReference type="SUPFAM" id="SSF54862">
    <property type="entry name" value="4Fe-4S ferredoxins"/>
    <property type="match status" value="1"/>
</dbReference>
<reference evidence="2" key="1">
    <citation type="submission" date="2019-05" db="EMBL/GenBank/DDBJ databases">
        <title>Methanoculleus sp. FWC-SCC1, a methanogenic archaeon isolated from deep marine cold seep.</title>
        <authorList>
            <person name="Chen Y.-W."/>
            <person name="Chen S.-C."/>
            <person name="Teng N.-H."/>
            <person name="Lai M.-C."/>
        </authorList>
    </citation>
    <scope>NUCLEOTIDE SEQUENCE</scope>
    <source>
        <strain evidence="2">FWC-SCC1</strain>
    </source>
</reference>
<dbReference type="PANTHER" id="PTHR43534:SF1">
    <property type="entry name" value="4FE-4S CLUSTER CONTAINING PARA FAMILY ATPASE PROTEIN"/>
    <property type="match status" value="1"/>
</dbReference>
<protein>
    <submittedName>
        <fullName evidence="2">(4Fe-4S)-binding protein</fullName>
    </submittedName>
</protein>
<evidence type="ECO:0000313" key="3">
    <source>
        <dbReference type="Proteomes" id="UP001168338"/>
    </source>
</evidence>
<organism evidence="2 3">
    <name type="scientific">Methanoculleus frigidifontis</name>
    <dbReference type="NCBI Taxonomy" id="2584085"/>
    <lineage>
        <taxon>Archaea</taxon>
        <taxon>Methanobacteriati</taxon>
        <taxon>Methanobacteriota</taxon>
        <taxon>Stenosarchaea group</taxon>
        <taxon>Methanomicrobia</taxon>
        <taxon>Methanomicrobiales</taxon>
        <taxon>Methanomicrobiaceae</taxon>
        <taxon>Methanoculleus</taxon>
    </lineage>
</organism>
<name>A0ABT8M995_9EURY</name>